<gene>
    <name evidence="12" type="ORF">Cfor_00158</name>
</gene>
<evidence type="ECO:0000256" key="1">
    <source>
        <dbReference type="ARBA" id="ARBA00004120"/>
    </source>
</evidence>
<feature type="region of interest" description="Disordered" evidence="11">
    <location>
        <begin position="808"/>
        <end position="829"/>
    </location>
</feature>
<evidence type="ECO:0000256" key="5">
    <source>
        <dbReference type="ARBA" id="ARBA00022490"/>
    </source>
</evidence>
<accession>A0A6L2PHW5</accession>
<keyword evidence="13" id="KW-1185">Reference proteome</keyword>
<feature type="region of interest" description="Disordered" evidence="11">
    <location>
        <begin position="705"/>
        <end position="760"/>
    </location>
</feature>
<reference evidence="13" key="1">
    <citation type="submission" date="2020-01" db="EMBL/GenBank/DDBJ databases">
        <title>Draft genome sequence of the Termite Coptotermes fromosanus.</title>
        <authorList>
            <person name="Itakura S."/>
            <person name="Yosikawa Y."/>
            <person name="Umezawa K."/>
        </authorList>
    </citation>
    <scope>NUCLEOTIDE SEQUENCE [LARGE SCALE GENOMIC DNA]</scope>
</reference>
<protein>
    <recommendedName>
        <fullName evidence="4">Centrosomal protein kizuna</fullName>
    </recommendedName>
    <alternativeName>
        <fullName evidence="9">Polo-like kinase 1 substrate 1</fullName>
    </alternativeName>
</protein>
<dbReference type="InParanoid" id="A0A6L2PHW5"/>
<evidence type="ECO:0000256" key="2">
    <source>
        <dbReference type="ARBA" id="ARBA00004300"/>
    </source>
</evidence>
<feature type="coiled-coil region" evidence="10">
    <location>
        <begin position="14"/>
        <end position="70"/>
    </location>
</feature>
<feature type="compositionally biased region" description="Polar residues" evidence="11">
    <location>
        <begin position="808"/>
        <end position="827"/>
    </location>
</feature>
<comment type="caution">
    <text evidence="12">The sequence shown here is derived from an EMBL/GenBank/DDBJ whole genome shotgun (WGS) entry which is preliminary data.</text>
</comment>
<comment type="subcellular location">
    <subcellularLocation>
        <location evidence="1">Cytoplasm</location>
        <location evidence="1">Cytoskeleton</location>
        <location evidence="1">Cilium basal body</location>
    </subcellularLocation>
    <subcellularLocation>
        <location evidence="2">Cytoplasm</location>
        <location evidence="2">Cytoskeleton</location>
        <location evidence="2">Microtubule organizing center</location>
        <location evidence="2">Centrosome</location>
    </subcellularLocation>
</comment>
<evidence type="ECO:0000256" key="4">
    <source>
        <dbReference type="ARBA" id="ARBA00013872"/>
    </source>
</evidence>
<feature type="region of interest" description="Disordered" evidence="11">
    <location>
        <begin position="507"/>
        <end position="595"/>
    </location>
</feature>
<comment type="similarity">
    <text evidence="3">Belongs to the kizuna family.</text>
</comment>
<keyword evidence="10" id="KW-0175">Coiled coil</keyword>
<evidence type="ECO:0000256" key="11">
    <source>
        <dbReference type="SAM" id="MobiDB-lite"/>
    </source>
</evidence>
<keyword evidence="6" id="KW-0206">Cytoskeleton</keyword>
<feature type="compositionally biased region" description="Basic and acidic residues" evidence="11">
    <location>
        <begin position="709"/>
        <end position="733"/>
    </location>
</feature>
<dbReference type="OrthoDB" id="8015657at2759"/>
<evidence type="ECO:0000256" key="9">
    <source>
        <dbReference type="ARBA" id="ARBA00031153"/>
    </source>
</evidence>
<dbReference type="InterPro" id="IPR026742">
    <property type="entry name" value="Centrosomal_kizuma"/>
</dbReference>
<comment type="function">
    <text evidence="8">Centrosomal protein required for establishing a robust mitotic centrosome architecture that can endure the forces that converge on the centrosomes during spindle formation. Required for stabilizing the expanded pericentriolar material around the centriole.</text>
</comment>
<evidence type="ECO:0000256" key="10">
    <source>
        <dbReference type="SAM" id="Coils"/>
    </source>
</evidence>
<feature type="region of interest" description="Disordered" evidence="11">
    <location>
        <begin position="343"/>
        <end position="364"/>
    </location>
</feature>
<keyword evidence="7" id="KW-0966">Cell projection</keyword>
<dbReference type="PANTHER" id="PTHR16299:SF2">
    <property type="entry name" value="CENTROSOMAL PROTEIN KIZUNA"/>
    <property type="match status" value="1"/>
</dbReference>
<evidence type="ECO:0000256" key="7">
    <source>
        <dbReference type="ARBA" id="ARBA00023273"/>
    </source>
</evidence>
<feature type="compositionally biased region" description="Basic and acidic residues" evidence="11">
    <location>
        <begin position="567"/>
        <end position="579"/>
    </location>
</feature>
<feature type="region of interest" description="Disordered" evidence="11">
    <location>
        <begin position="478"/>
        <end position="497"/>
    </location>
</feature>
<proteinExistence type="inferred from homology"/>
<keyword evidence="5" id="KW-0963">Cytoplasm</keyword>
<organism evidence="12 13">
    <name type="scientific">Coptotermes formosanus</name>
    <name type="common">Formosan subterranean termite</name>
    <dbReference type="NCBI Taxonomy" id="36987"/>
    <lineage>
        <taxon>Eukaryota</taxon>
        <taxon>Metazoa</taxon>
        <taxon>Ecdysozoa</taxon>
        <taxon>Arthropoda</taxon>
        <taxon>Hexapoda</taxon>
        <taxon>Insecta</taxon>
        <taxon>Pterygota</taxon>
        <taxon>Neoptera</taxon>
        <taxon>Polyneoptera</taxon>
        <taxon>Dictyoptera</taxon>
        <taxon>Blattodea</taxon>
        <taxon>Blattoidea</taxon>
        <taxon>Termitoidae</taxon>
        <taxon>Rhinotermitidae</taxon>
        <taxon>Coptotermes</taxon>
    </lineage>
</organism>
<evidence type="ECO:0000313" key="12">
    <source>
        <dbReference type="EMBL" id="GFG30752.1"/>
    </source>
</evidence>
<dbReference type="GO" id="GO:0005813">
    <property type="term" value="C:centrosome"/>
    <property type="evidence" value="ECO:0007669"/>
    <property type="project" value="UniProtKB-SubCell"/>
</dbReference>
<evidence type="ECO:0000256" key="3">
    <source>
        <dbReference type="ARBA" id="ARBA00010767"/>
    </source>
</evidence>
<sequence length="869" mass="99774">MSKIDESIGFFRKMSELQERLRRSEEQRLQLEEKFAVLMRSRHDEEEERLNNLRERYKAFLEEERQRRERNDRILQTLDRIESRAAMLTAKSERLRLLRRHYEAYMLKIYPGWKYVTNKFTDGQPSSQKLDPLHNKLNLEADRTNPYGGLQRPPSLFPTDPSRTAACTLHHNYNNVGAVPANQQPVSASRRTVDTTSAARTVEELPSPSMALTTVNAADTQQEVLSRVIMIGELSVPVAQKALPVYTQETLRSSQDSAPAQVECNKMRQLDDYLGRAADMLKLSRADDGQREKNLSGPFTEINADSLKHTKHLGNSVDFELEQNTSGDLLNVSLSDDGVLQEETNRTLISPNQKGDDSRNLSQTQKVNVNVVDKKDEVLNKQAEFHENVDNKDILLNKKFEDVHQESELAYAEQNNQGTVKCRLGNAENFETVLSTKDGREFDKQKHLYPQNSMSVVGGVSVIPDNSIYCGEEVFQTEEENEVSHGKQQHPTLKDEAQNYDKEHNGQKRIQGFERRVQDPLESEGDARRAHIGESSAEEVSNEDREMPVSESIYGGKGDQPDEGEEPGNRQLREQKQWDENEQQYYQHYAGHQKDDQYYQYGEDAMYQHQYDQQHAEGYDQQYMTQEGEQYYQQYGEQVEGQYSQEYADQEGLQYNQEQGQYEQQLDQYDQQYADWQEGHGSQQYMEQHAGLYEQLYEEHQLEPGVQHISEDERTVQDKEYNKEKRKEQKDQVADELDQEQQHVFRRDQQDGVCDGSSYEDGKYQESMEVYDAMHGSVGEGSQGIGSAGAEGEKTLNEVVEGNTNDSTALLQQPGISSDLTEASPSENVRRYRQLLGETADPEQSDTDEMEMQLAALECNLNVKQGLTV</sequence>
<evidence type="ECO:0000256" key="6">
    <source>
        <dbReference type="ARBA" id="ARBA00023212"/>
    </source>
</evidence>
<evidence type="ECO:0000256" key="8">
    <source>
        <dbReference type="ARBA" id="ARBA00024919"/>
    </source>
</evidence>
<feature type="compositionally biased region" description="Basic and acidic residues" evidence="11">
    <location>
        <begin position="740"/>
        <end position="750"/>
    </location>
</feature>
<dbReference type="PANTHER" id="PTHR16299">
    <property type="entry name" value="CENTROSOMAL PROTEIN KIZUNA"/>
    <property type="match status" value="1"/>
</dbReference>
<dbReference type="Proteomes" id="UP000502823">
    <property type="component" value="Unassembled WGS sequence"/>
</dbReference>
<dbReference type="EMBL" id="BLKM01010615">
    <property type="protein sequence ID" value="GFG30752.1"/>
    <property type="molecule type" value="Genomic_DNA"/>
</dbReference>
<name>A0A6L2PHW5_COPFO</name>
<dbReference type="AlphaFoldDB" id="A0A6L2PHW5"/>
<evidence type="ECO:0000313" key="13">
    <source>
        <dbReference type="Proteomes" id="UP000502823"/>
    </source>
</evidence>
<dbReference type="GO" id="GO:0007051">
    <property type="term" value="P:spindle organization"/>
    <property type="evidence" value="ECO:0007669"/>
    <property type="project" value="InterPro"/>
</dbReference>
<feature type="compositionally biased region" description="Basic and acidic residues" evidence="11">
    <location>
        <begin position="507"/>
        <end position="532"/>
    </location>
</feature>